<accession>A0ABZ0WLI1</accession>
<reference evidence="3 4" key="1">
    <citation type="submission" date="2023-12" db="EMBL/GenBank/DDBJ databases">
        <title>Genome sequencing and assembly of bacterial species from a model synthetic community.</title>
        <authorList>
            <person name="Hogle S.L."/>
        </authorList>
    </citation>
    <scope>NUCLEOTIDE SEQUENCE [LARGE SCALE GENOMIC DNA]</scope>
    <source>
        <strain evidence="3 4">HAMBI 2494</strain>
    </source>
</reference>
<dbReference type="PANTHER" id="PTHR11695">
    <property type="entry name" value="ALCOHOL DEHYDROGENASE RELATED"/>
    <property type="match status" value="1"/>
</dbReference>
<dbReference type="RefSeq" id="WP_269814050.1">
    <property type="nucleotide sequence ID" value="NZ_CP139965.1"/>
</dbReference>
<dbReference type="InterPro" id="IPR013154">
    <property type="entry name" value="ADH-like_N"/>
</dbReference>
<evidence type="ECO:0000313" key="4">
    <source>
        <dbReference type="Proteomes" id="UP001325479"/>
    </source>
</evidence>
<feature type="region of interest" description="Disordered" evidence="1">
    <location>
        <begin position="156"/>
        <end position="184"/>
    </location>
</feature>
<dbReference type="Gene3D" id="3.40.50.720">
    <property type="entry name" value="NAD(P)-binding Rossmann-like Domain"/>
    <property type="match status" value="1"/>
</dbReference>
<dbReference type="EMBL" id="CP139965">
    <property type="protein sequence ID" value="WQD78222.1"/>
    <property type="molecule type" value="Genomic_DNA"/>
</dbReference>
<sequence>MKAAFVHGFGGPDVVTVGETSLRALQADEVAVRIEAASLNPLDLKIIAGYMQSFLPVAFPYTPGTDFSGVVEATGAHVKHLKAGDRVFGRSAPTAGGAFAQRLVIAADDPCVIPTEMSFEQAASLPTAFGTARLALFDVGRLEHGQRVLIHAAAGGVGPQHRPRNEAGGRRGNRLPYRGLRASA</sequence>
<dbReference type="SMART" id="SM00829">
    <property type="entry name" value="PKS_ER"/>
    <property type="match status" value="1"/>
</dbReference>
<dbReference type="InterPro" id="IPR011032">
    <property type="entry name" value="GroES-like_sf"/>
</dbReference>
<dbReference type="InterPro" id="IPR020843">
    <property type="entry name" value="ER"/>
</dbReference>
<keyword evidence="4" id="KW-1185">Reference proteome</keyword>
<evidence type="ECO:0000259" key="2">
    <source>
        <dbReference type="SMART" id="SM00829"/>
    </source>
</evidence>
<protein>
    <submittedName>
        <fullName evidence="3">Alcohol dehydrogenase catalytic domain-containing protein</fullName>
    </submittedName>
</protein>
<dbReference type="InterPro" id="IPR050700">
    <property type="entry name" value="YIM1/Zinc_Alcohol_DH_Fams"/>
</dbReference>
<dbReference type="SUPFAM" id="SSF50129">
    <property type="entry name" value="GroES-like"/>
    <property type="match status" value="1"/>
</dbReference>
<organism evidence="3 4">
    <name type="scientific">Paraburkholderia kururiensis</name>
    <dbReference type="NCBI Taxonomy" id="984307"/>
    <lineage>
        <taxon>Bacteria</taxon>
        <taxon>Pseudomonadati</taxon>
        <taxon>Pseudomonadota</taxon>
        <taxon>Betaproteobacteria</taxon>
        <taxon>Burkholderiales</taxon>
        <taxon>Burkholderiaceae</taxon>
        <taxon>Paraburkholderia</taxon>
    </lineage>
</organism>
<evidence type="ECO:0000313" key="3">
    <source>
        <dbReference type="EMBL" id="WQD78222.1"/>
    </source>
</evidence>
<feature type="domain" description="Enoyl reductase (ER)" evidence="2">
    <location>
        <begin position="10"/>
        <end position="182"/>
    </location>
</feature>
<dbReference type="Gene3D" id="3.90.180.10">
    <property type="entry name" value="Medium-chain alcohol dehydrogenases, catalytic domain"/>
    <property type="match status" value="1"/>
</dbReference>
<gene>
    <name evidence="3" type="ORF">U0042_00445</name>
</gene>
<dbReference type="PANTHER" id="PTHR11695:SF648">
    <property type="entry name" value="ZINC-BINDING OXIDOREDUCTASE"/>
    <property type="match status" value="1"/>
</dbReference>
<proteinExistence type="predicted"/>
<name>A0ABZ0WLI1_9BURK</name>
<dbReference type="Pfam" id="PF08240">
    <property type="entry name" value="ADH_N"/>
    <property type="match status" value="1"/>
</dbReference>
<evidence type="ECO:0000256" key="1">
    <source>
        <dbReference type="SAM" id="MobiDB-lite"/>
    </source>
</evidence>
<dbReference type="Proteomes" id="UP001325479">
    <property type="component" value="Chromosome"/>
</dbReference>